<evidence type="ECO:0000259" key="13">
    <source>
        <dbReference type="PROSITE" id="PS50113"/>
    </source>
</evidence>
<dbReference type="SMART" id="SM00387">
    <property type="entry name" value="HATPase_c"/>
    <property type="match status" value="1"/>
</dbReference>
<dbReference type="PROSITE" id="PS50109">
    <property type="entry name" value="HIS_KIN"/>
    <property type="match status" value="1"/>
</dbReference>
<gene>
    <name evidence="14" type="ORF">Adu01nite_10040</name>
</gene>
<dbReference type="Gene3D" id="1.10.287.130">
    <property type="match status" value="1"/>
</dbReference>
<evidence type="ECO:0000256" key="9">
    <source>
        <dbReference type="ARBA" id="ARBA00039401"/>
    </source>
</evidence>
<evidence type="ECO:0000259" key="12">
    <source>
        <dbReference type="PROSITE" id="PS50112"/>
    </source>
</evidence>
<feature type="transmembrane region" description="Helical" evidence="10">
    <location>
        <begin position="183"/>
        <end position="203"/>
    </location>
</feature>
<evidence type="ECO:0000256" key="10">
    <source>
        <dbReference type="SAM" id="Phobius"/>
    </source>
</evidence>
<dbReference type="CDD" id="cd00082">
    <property type="entry name" value="HisKA"/>
    <property type="match status" value="1"/>
</dbReference>
<comment type="subcellular location">
    <subcellularLocation>
        <location evidence="2">Cell membrane</location>
    </subcellularLocation>
</comment>
<dbReference type="Pfam" id="PF02518">
    <property type="entry name" value="HATPase_c"/>
    <property type="match status" value="1"/>
</dbReference>
<evidence type="ECO:0000256" key="6">
    <source>
        <dbReference type="ARBA" id="ARBA00022777"/>
    </source>
</evidence>
<dbReference type="InterPro" id="IPR035965">
    <property type="entry name" value="PAS-like_dom_sf"/>
</dbReference>
<dbReference type="PROSITE" id="PS50113">
    <property type="entry name" value="PAC"/>
    <property type="match status" value="1"/>
</dbReference>
<dbReference type="RefSeq" id="WP_203725273.1">
    <property type="nucleotide sequence ID" value="NZ_BAAATX010000044.1"/>
</dbReference>
<dbReference type="CDD" id="cd00130">
    <property type="entry name" value="PAS"/>
    <property type="match status" value="1"/>
</dbReference>
<dbReference type="InterPro" id="IPR036890">
    <property type="entry name" value="HATPase_C_sf"/>
</dbReference>
<feature type="transmembrane region" description="Helical" evidence="10">
    <location>
        <begin position="39"/>
        <end position="58"/>
    </location>
</feature>
<dbReference type="Proteomes" id="UP000637628">
    <property type="component" value="Unassembled WGS sequence"/>
</dbReference>
<feature type="transmembrane region" description="Helical" evidence="10">
    <location>
        <begin position="65"/>
        <end position="83"/>
    </location>
</feature>
<dbReference type="SMART" id="SM00388">
    <property type="entry name" value="HisKA"/>
    <property type="match status" value="1"/>
</dbReference>
<protein>
    <recommendedName>
        <fullName evidence="9">Sensor-like histidine kinase SenX3</fullName>
        <ecNumber evidence="3">2.7.13.3</ecNumber>
    </recommendedName>
</protein>
<dbReference type="InterPro" id="IPR005467">
    <property type="entry name" value="His_kinase_dom"/>
</dbReference>
<name>A0ABQ3YQL4_9ACTN</name>
<evidence type="ECO:0000259" key="11">
    <source>
        <dbReference type="PROSITE" id="PS50109"/>
    </source>
</evidence>
<feature type="transmembrane region" description="Helical" evidence="10">
    <location>
        <begin position="209"/>
        <end position="231"/>
    </location>
</feature>
<dbReference type="InterPro" id="IPR004358">
    <property type="entry name" value="Sig_transdc_His_kin-like_C"/>
</dbReference>
<dbReference type="InterPro" id="IPR000014">
    <property type="entry name" value="PAS"/>
</dbReference>
<dbReference type="Pfam" id="PF00512">
    <property type="entry name" value="HisKA"/>
    <property type="match status" value="1"/>
</dbReference>
<dbReference type="EC" id="2.7.13.3" evidence="3"/>
<evidence type="ECO:0000256" key="2">
    <source>
        <dbReference type="ARBA" id="ARBA00004236"/>
    </source>
</evidence>
<dbReference type="SUPFAM" id="SSF55874">
    <property type="entry name" value="ATPase domain of HSP90 chaperone/DNA topoisomerase II/histidine kinase"/>
    <property type="match status" value="1"/>
</dbReference>
<dbReference type="PANTHER" id="PTHR42878:SF13">
    <property type="entry name" value="HISTIDINE KINASE"/>
    <property type="match status" value="1"/>
</dbReference>
<evidence type="ECO:0000256" key="1">
    <source>
        <dbReference type="ARBA" id="ARBA00000085"/>
    </source>
</evidence>
<keyword evidence="5" id="KW-0808">Transferase</keyword>
<feature type="transmembrane region" description="Helical" evidence="10">
    <location>
        <begin position="12"/>
        <end position="33"/>
    </location>
</feature>
<feature type="transmembrane region" description="Helical" evidence="10">
    <location>
        <begin position="115"/>
        <end position="133"/>
    </location>
</feature>
<evidence type="ECO:0000313" key="15">
    <source>
        <dbReference type="Proteomes" id="UP000637628"/>
    </source>
</evidence>
<feature type="domain" description="Histidine kinase" evidence="11">
    <location>
        <begin position="382"/>
        <end position="577"/>
    </location>
</feature>
<keyword evidence="10" id="KW-0812">Transmembrane</keyword>
<dbReference type="InterPro" id="IPR050351">
    <property type="entry name" value="BphY/WalK/GraS-like"/>
</dbReference>
<evidence type="ECO:0000313" key="14">
    <source>
        <dbReference type="EMBL" id="GID99653.1"/>
    </source>
</evidence>
<dbReference type="Gene3D" id="3.30.450.20">
    <property type="entry name" value="PAS domain"/>
    <property type="match status" value="2"/>
</dbReference>
<evidence type="ECO:0000256" key="7">
    <source>
        <dbReference type="ARBA" id="ARBA00023012"/>
    </source>
</evidence>
<evidence type="ECO:0000256" key="8">
    <source>
        <dbReference type="ARBA" id="ARBA00023136"/>
    </source>
</evidence>
<dbReference type="Pfam" id="PF13188">
    <property type="entry name" value="PAS_8"/>
    <property type="match status" value="1"/>
</dbReference>
<sequence length="578" mass="60175">MQIAAHDVGRLSRLIAGGAGFAVAAAGLLTTASSAPPDSGPAAALVPAGIALLLQALPAGRVVRAAALTLAAAAAIIGAAWIYQHPAAGVAIALAGLGLTCLDIRVAVRFRVADPLVAGSAIIALAALVPRMFESPRPGGLMAPAVAGSLLTLALGTVLARPETGPLHTDAPAGPGTTIRRKLPVLIAVPAIAGLVSALAARSGLGRPAAAISTGAILAALAALGLAAYLVRTLDNADRDQRTLVDELHDRQEFASTLLQSMNEAVMVLDANHRVIDVNRRWRELTGHGPDEPVRIDPPPLPPTGGGDWLMPRVDGSEVPVLATVATIPDADGEPRAYVATYVDIADRKRAEESLGEQNTELREANARLATALAFKNDLTSMLTHDVAQPISSIASLAELLRADWADLPDDIRLELATKIDKNTQRLIKMMNDLQLLFRLDTGSVTARQAPVPLAEVAAAAGPGLEISIDDDLTVLADRGHLTVVIQNLVKNALTYGDPPVRLIGTRRGDQVELVVQDSGPGIPPELLPTVFGRFMRGAGLGLFIVRHLVEANGGTVRYEPAEPRGARLVVTLESAPI</sequence>
<evidence type="ECO:0000256" key="4">
    <source>
        <dbReference type="ARBA" id="ARBA00022553"/>
    </source>
</evidence>
<keyword evidence="6" id="KW-0418">Kinase</keyword>
<feature type="transmembrane region" description="Helical" evidence="10">
    <location>
        <begin position="89"/>
        <end position="108"/>
    </location>
</feature>
<feature type="transmembrane region" description="Helical" evidence="10">
    <location>
        <begin position="139"/>
        <end position="162"/>
    </location>
</feature>
<accession>A0ABQ3YQL4</accession>
<organism evidence="14 15">
    <name type="scientific">Paractinoplanes durhamensis</name>
    <dbReference type="NCBI Taxonomy" id="113563"/>
    <lineage>
        <taxon>Bacteria</taxon>
        <taxon>Bacillati</taxon>
        <taxon>Actinomycetota</taxon>
        <taxon>Actinomycetes</taxon>
        <taxon>Micromonosporales</taxon>
        <taxon>Micromonosporaceae</taxon>
        <taxon>Paractinoplanes</taxon>
    </lineage>
</organism>
<feature type="domain" description="PAC" evidence="13">
    <location>
        <begin position="305"/>
        <end position="357"/>
    </location>
</feature>
<dbReference type="PROSITE" id="PS50112">
    <property type="entry name" value="PAS"/>
    <property type="match status" value="1"/>
</dbReference>
<keyword evidence="4" id="KW-0597">Phosphoprotein</keyword>
<comment type="catalytic activity">
    <reaction evidence="1">
        <text>ATP + protein L-histidine = ADP + protein N-phospho-L-histidine.</text>
        <dbReference type="EC" id="2.7.13.3"/>
    </reaction>
</comment>
<comment type="caution">
    <text evidence="14">The sequence shown here is derived from an EMBL/GenBank/DDBJ whole genome shotgun (WGS) entry which is preliminary data.</text>
</comment>
<dbReference type="PANTHER" id="PTHR42878">
    <property type="entry name" value="TWO-COMPONENT HISTIDINE KINASE"/>
    <property type="match status" value="1"/>
</dbReference>
<dbReference type="NCBIfam" id="TIGR00229">
    <property type="entry name" value="sensory_box"/>
    <property type="match status" value="1"/>
</dbReference>
<dbReference type="PRINTS" id="PR00344">
    <property type="entry name" value="BCTRLSENSOR"/>
</dbReference>
<feature type="domain" description="PAS" evidence="12">
    <location>
        <begin position="251"/>
        <end position="292"/>
    </location>
</feature>
<dbReference type="Gene3D" id="3.30.565.10">
    <property type="entry name" value="Histidine kinase-like ATPase, C-terminal domain"/>
    <property type="match status" value="1"/>
</dbReference>
<dbReference type="InterPro" id="IPR000700">
    <property type="entry name" value="PAS-assoc_C"/>
</dbReference>
<dbReference type="InterPro" id="IPR003661">
    <property type="entry name" value="HisK_dim/P_dom"/>
</dbReference>
<proteinExistence type="predicted"/>
<dbReference type="InterPro" id="IPR036097">
    <property type="entry name" value="HisK_dim/P_sf"/>
</dbReference>
<dbReference type="EMBL" id="BOML01000009">
    <property type="protein sequence ID" value="GID99653.1"/>
    <property type="molecule type" value="Genomic_DNA"/>
</dbReference>
<reference evidence="14 15" key="1">
    <citation type="submission" date="2021-01" db="EMBL/GenBank/DDBJ databases">
        <title>Whole genome shotgun sequence of Actinoplanes durhamensis NBRC 14914.</title>
        <authorList>
            <person name="Komaki H."/>
            <person name="Tamura T."/>
        </authorList>
    </citation>
    <scope>NUCLEOTIDE SEQUENCE [LARGE SCALE GENOMIC DNA]</scope>
    <source>
        <strain evidence="14 15">NBRC 14914</strain>
    </source>
</reference>
<keyword evidence="10" id="KW-1133">Transmembrane helix</keyword>
<dbReference type="InterPro" id="IPR003594">
    <property type="entry name" value="HATPase_dom"/>
</dbReference>
<keyword evidence="15" id="KW-1185">Reference proteome</keyword>
<keyword evidence="7" id="KW-0902">Two-component regulatory system</keyword>
<dbReference type="SUPFAM" id="SSF47384">
    <property type="entry name" value="Homodimeric domain of signal transducing histidine kinase"/>
    <property type="match status" value="1"/>
</dbReference>
<evidence type="ECO:0000256" key="5">
    <source>
        <dbReference type="ARBA" id="ARBA00022679"/>
    </source>
</evidence>
<dbReference type="SUPFAM" id="SSF55785">
    <property type="entry name" value="PYP-like sensor domain (PAS domain)"/>
    <property type="match status" value="1"/>
</dbReference>
<evidence type="ECO:0000256" key="3">
    <source>
        <dbReference type="ARBA" id="ARBA00012438"/>
    </source>
</evidence>
<keyword evidence="8 10" id="KW-0472">Membrane</keyword>